<dbReference type="AlphaFoldDB" id="A0A0H2M9I0"/>
<dbReference type="RefSeq" id="WP_047766203.1">
    <property type="nucleotide sequence ID" value="NZ_LAQL01000074.1"/>
</dbReference>
<gene>
    <name evidence="1" type="ORF">WH96_20955</name>
</gene>
<organism evidence="1 2">
    <name type="scientific">Kiloniella spongiae</name>
    <dbReference type="NCBI Taxonomy" id="1489064"/>
    <lineage>
        <taxon>Bacteria</taxon>
        <taxon>Pseudomonadati</taxon>
        <taxon>Pseudomonadota</taxon>
        <taxon>Alphaproteobacteria</taxon>
        <taxon>Rhodospirillales</taxon>
        <taxon>Kiloniellaceae</taxon>
        <taxon>Kiloniella</taxon>
    </lineage>
</organism>
<name>A0A0H2M9I0_9PROT</name>
<dbReference type="Proteomes" id="UP000035444">
    <property type="component" value="Unassembled WGS sequence"/>
</dbReference>
<proteinExistence type="predicted"/>
<evidence type="ECO:0000313" key="2">
    <source>
        <dbReference type="Proteomes" id="UP000035444"/>
    </source>
</evidence>
<feature type="non-terminal residue" evidence="1">
    <location>
        <position position="120"/>
    </location>
</feature>
<protein>
    <submittedName>
        <fullName evidence="1">Uncharacterized protein</fullName>
    </submittedName>
</protein>
<reference evidence="1 2" key="1">
    <citation type="submission" date="2015-03" db="EMBL/GenBank/DDBJ databases">
        <title>Genome Sequence of Kiloniella spongiae MEBiC09566, isolated from a marine sponge.</title>
        <authorList>
            <person name="Shao Z."/>
            <person name="Wang L."/>
            <person name="Li X."/>
        </authorList>
    </citation>
    <scope>NUCLEOTIDE SEQUENCE [LARGE SCALE GENOMIC DNA]</scope>
    <source>
        <strain evidence="1 2">MEBiC09566</strain>
    </source>
</reference>
<comment type="caution">
    <text evidence="1">The sequence shown here is derived from an EMBL/GenBank/DDBJ whole genome shotgun (WGS) entry which is preliminary data.</text>
</comment>
<dbReference type="EMBL" id="LAQL01000074">
    <property type="protein sequence ID" value="KLN58826.1"/>
    <property type="molecule type" value="Genomic_DNA"/>
</dbReference>
<accession>A0A0H2M9I0</accession>
<evidence type="ECO:0000313" key="1">
    <source>
        <dbReference type="EMBL" id="KLN58826.1"/>
    </source>
</evidence>
<sequence length="120" mass="12955">MPNGTSYQTGEEIAFFINVLESGQDFDFELGIEVGVYANVHGDNLLFDSRVKMEVMEEGLGIDVEGQMKGTWHKPFGIQGFSLSDVTIEMGTQEDGAVKLGFGGATVIGSEHFKMAADGK</sequence>
<keyword evidence="2" id="KW-1185">Reference proteome</keyword>